<dbReference type="InterPro" id="IPR051238">
    <property type="entry name" value="GDSL_esterase/lipase"/>
</dbReference>
<dbReference type="Gene3D" id="3.40.50.1110">
    <property type="entry name" value="SGNH hydrolase"/>
    <property type="match status" value="1"/>
</dbReference>
<keyword evidence="4" id="KW-0732">Signal</keyword>
<keyword evidence="7" id="KW-0443">Lipid metabolism</keyword>
<keyword evidence="8" id="KW-1133">Transmembrane helix</keyword>
<dbReference type="CDD" id="cd01837">
    <property type="entry name" value="SGNH_plant_lipase_like"/>
    <property type="match status" value="1"/>
</dbReference>
<protein>
    <recommendedName>
        <fullName evidence="11">SGNH hydrolase-type esterase domain-containing protein</fullName>
    </recommendedName>
</protein>
<dbReference type="AlphaFoldDB" id="A0A6A4LKJ3"/>
<evidence type="ECO:0008006" key="11">
    <source>
        <dbReference type="Google" id="ProtNLM"/>
    </source>
</evidence>
<dbReference type="GO" id="GO:0005576">
    <property type="term" value="C:extracellular region"/>
    <property type="evidence" value="ECO:0007669"/>
    <property type="project" value="UniProtKB-SubCell"/>
</dbReference>
<dbReference type="Proteomes" id="UP000428333">
    <property type="component" value="Linkage Group LG07"/>
</dbReference>
<organism evidence="9 10">
    <name type="scientific">Rhododendron williamsianum</name>
    <dbReference type="NCBI Taxonomy" id="262921"/>
    <lineage>
        <taxon>Eukaryota</taxon>
        <taxon>Viridiplantae</taxon>
        <taxon>Streptophyta</taxon>
        <taxon>Embryophyta</taxon>
        <taxon>Tracheophyta</taxon>
        <taxon>Spermatophyta</taxon>
        <taxon>Magnoliopsida</taxon>
        <taxon>eudicotyledons</taxon>
        <taxon>Gunneridae</taxon>
        <taxon>Pentapetalae</taxon>
        <taxon>asterids</taxon>
        <taxon>Ericales</taxon>
        <taxon>Ericaceae</taxon>
        <taxon>Ericoideae</taxon>
        <taxon>Rhodoreae</taxon>
        <taxon>Rhododendron</taxon>
    </lineage>
</organism>
<feature type="non-terminal residue" evidence="9">
    <location>
        <position position="1"/>
    </location>
</feature>
<evidence type="ECO:0000256" key="2">
    <source>
        <dbReference type="ARBA" id="ARBA00008668"/>
    </source>
</evidence>
<dbReference type="InterPro" id="IPR001087">
    <property type="entry name" value="GDSL"/>
</dbReference>
<name>A0A6A4LKJ3_9ERIC</name>
<comment type="caution">
    <text evidence="9">The sequence shown here is derived from an EMBL/GenBank/DDBJ whole genome shotgun (WGS) entry which is preliminary data.</text>
</comment>
<keyword evidence="8" id="KW-0472">Membrane</keyword>
<dbReference type="GO" id="GO:0016042">
    <property type="term" value="P:lipid catabolic process"/>
    <property type="evidence" value="ECO:0007669"/>
    <property type="project" value="UniProtKB-KW"/>
</dbReference>
<dbReference type="Pfam" id="PF00657">
    <property type="entry name" value="Lipase_GDSL"/>
    <property type="match status" value="1"/>
</dbReference>
<dbReference type="OrthoDB" id="1600564at2759"/>
<feature type="transmembrane region" description="Helical" evidence="8">
    <location>
        <begin position="12"/>
        <end position="29"/>
    </location>
</feature>
<dbReference type="InterPro" id="IPR035669">
    <property type="entry name" value="SGNH_plant_lipase-like"/>
</dbReference>
<evidence type="ECO:0000313" key="9">
    <source>
        <dbReference type="EMBL" id="KAE9455107.1"/>
    </source>
</evidence>
<dbReference type="GO" id="GO:0016788">
    <property type="term" value="F:hydrolase activity, acting on ester bonds"/>
    <property type="evidence" value="ECO:0007669"/>
    <property type="project" value="InterPro"/>
</dbReference>
<dbReference type="EMBL" id="QEFC01001868">
    <property type="protein sequence ID" value="KAE9455107.1"/>
    <property type="molecule type" value="Genomic_DNA"/>
</dbReference>
<evidence type="ECO:0000256" key="6">
    <source>
        <dbReference type="ARBA" id="ARBA00022963"/>
    </source>
</evidence>
<comment type="similarity">
    <text evidence="2">Belongs to the 'GDSL' lipolytic enzyme family.</text>
</comment>
<evidence type="ECO:0000313" key="10">
    <source>
        <dbReference type="Proteomes" id="UP000428333"/>
    </source>
</evidence>
<keyword evidence="8" id="KW-0812">Transmembrane</keyword>
<accession>A0A6A4LKJ3</accession>
<keyword evidence="3" id="KW-0964">Secreted</keyword>
<keyword evidence="5" id="KW-0378">Hydrolase</keyword>
<keyword evidence="6" id="KW-0442">Lipid degradation</keyword>
<evidence type="ECO:0000256" key="7">
    <source>
        <dbReference type="ARBA" id="ARBA00023098"/>
    </source>
</evidence>
<keyword evidence="10" id="KW-1185">Reference proteome</keyword>
<dbReference type="InterPro" id="IPR036514">
    <property type="entry name" value="SGNH_hydro_sf"/>
</dbReference>
<dbReference type="PANTHER" id="PTHR45650">
    <property type="entry name" value="GDSL-LIKE LIPASE/ACYLHYDROLASE-RELATED"/>
    <property type="match status" value="1"/>
</dbReference>
<feature type="transmembrane region" description="Helical" evidence="8">
    <location>
        <begin position="104"/>
        <end position="123"/>
    </location>
</feature>
<comment type="subcellular location">
    <subcellularLocation>
        <location evidence="1">Secreted</location>
    </subcellularLocation>
</comment>
<evidence type="ECO:0000256" key="1">
    <source>
        <dbReference type="ARBA" id="ARBA00004613"/>
    </source>
</evidence>
<evidence type="ECO:0000256" key="4">
    <source>
        <dbReference type="ARBA" id="ARBA00022729"/>
    </source>
</evidence>
<evidence type="ECO:0000256" key="3">
    <source>
        <dbReference type="ARBA" id="ARBA00022525"/>
    </source>
</evidence>
<proteinExistence type="inferred from homology"/>
<dbReference type="SUPFAM" id="SSF52266">
    <property type="entry name" value="SGNH hydrolase"/>
    <property type="match status" value="1"/>
</dbReference>
<feature type="transmembrane region" description="Helical" evidence="8">
    <location>
        <begin position="35"/>
        <end position="54"/>
    </location>
</feature>
<gene>
    <name evidence="9" type="ORF">C3L33_12990</name>
</gene>
<reference evidence="9 10" key="1">
    <citation type="journal article" date="2019" name="Genome Biol. Evol.">
        <title>The Rhododendron genome and chromosomal organization provide insight into shared whole-genome duplications across the heath family (Ericaceae).</title>
        <authorList>
            <person name="Soza V.L."/>
            <person name="Lindsley D."/>
            <person name="Waalkes A."/>
            <person name="Ramage E."/>
            <person name="Patwardhan R.P."/>
            <person name="Burton J.N."/>
            <person name="Adey A."/>
            <person name="Kumar A."/>
            <person name="Qiu R."/>
            <person name="Shendure J."/>
            <person name="Hall B."/>
        </authorList>
    </citation>
    <scope>NUCLEOTIDE SEQUENCE [LARGE SCALE GENOMIC DNA]</scope>
    <source>
        <strain evidence="9">RSF 1966-606</strain>
    </source>
</reference>
<sequence>DRTKKNTSISYLEIVLLFIYLVFFDMDFLRGKPVVRIAFGIMIVLIIHCGICTAKRVPAIFVFGDSLVEVGNNNYIASLSKCNYVPFGIDFGGRPTGRFTNGRTIVDIIGKFLSLLLLLFIFYRKKFNMDEQIDYFANTRQAIISSIGGRATRRLLRTALFSVTMGSNDFINNYLTPVLSIPEQRTVPPEKFVGFLIARFRSQLTRLYKLGARKIVVSNVGPIGCIPSQRDLNPSAGENCVALPNHLARLFNGRLKNLVRELRKNLKRSKFLYADVYRIVDDIIQNYESYGFQNSNTSCCKIAGQFGGLIPCGPPSNICPDRSKYVFWDPYHPTDAANIIIAMRLMHGGSDDISPMNIRQLVQS</sequence>
<evidence type="ECO:0000256" key="5">
    <source>
        <dbReference type="ARBA" id="ARBA00022801"/>
    </source>
</evidence>
<evidence type="ECO:0000256" key="8">
    <source>
        <dbReference type="SAM" id="Phobius"/>
    </source>
</evidence>
<dbReference type="PANTHER" id="PTHR45650:SF4">
    <property type="entry name" value="GDSL-LIKE LIPASE_ACYLHYDROLASE FAMILY PROTEIN, EXPRESSED"/>
    <property type="match status" value="1"/>
</dbReference>